<dbReference type="InterPro" id="IPR050191">
    <property type="entry name" value="ATP-dep_DNA_ligase"/>
</dbReference>
<feature type="domain" description="ATP-dependent DNA ligase family profile" evidence="4">
    <location>
        <begin position="1"/>
        <end position="32"/>
    </location>
</feature>
<dbReference type="PANTHER" id="PTHR45674">
    <property type="entry name" value="DNA LIGASE 1/3 FAMILY MEMBER"/>
    <property type="match status" value="1"/>
</dbReference>
<proteinExistence type="inferred from homology"/>
<evidence type="ECO:0000259" key="5">
    <source>
        <dbReference type="PROSITE" id="PS50172"/>
    </source>
</evidence>
<evidence type="ECO:0000256" key="3">
    <source>
        <dbReference type="SAM" id="MobiDB-lite"/>
    </source>
</evidence>
<name>A0AAV4I857_9GAST</name>
<dbReference type="Gene3D" id="3.40.50.10190">
    <property type="entry name" value="BRCT domain"/>
    <property type="match status" value="1"/>
</dbReference>
<dbReference type="GO" id="GO:0005524">
    <property type="term" value="F:ATP binding"/>
    <property type="evidence" value="ECO:0007669"/>
    <property type="project" value="InterPro"/>
</dbReference>
<dbReference type="PROSITE" id="PS50160">
    <property type="entry name" value="DNA_LIGASE_A3"/>
    <property type="match status" value="1"/>
</dbReference>
<dbReference type="FunFam" id="2.40.50.140:FF:000085">
    <property type="entry name" value="DNA ligase"/>
    <property type="match status" value="1"/>
</dbReference>
<dbReference type="InterPro" id="IPR012309">
    <property type="entry name" value="DNA_ligase_ATP-dep_C"/>
</dbReference>
<dbReference type="InterPro" id="IPR001357">
    <property type="entry name" value="BRCT_dom"/>
</dbReference>
<dbReference type="SUPFAM" id="SSF52113">
    <property type="entry name" value="BRCT domain"/>
    <property type="match status" value="1"/>
</dbReference>
<dbReference type="InterPro" id="IPR036420">
    <property type="entry name" value="BRCT_dom_sf"/>
</dbReference>
<dbReference type="AlphaFoldDB" id="A0AAV4I857"/>
<feature type="region of interest" description="Disordered" evidence="3">
    <location>
        <begin position="158"/>
        <end position="237"/>
    </location>
</feature>
<dbReference type="Gene3D" id="2.40.50.140">
    <property type="entry name" value="Nucleic acid-binding proteins"/>
    <property type="match status" value="1"/>
</dbReference>
<comment type="caution">
    <text evidence="6">The sequence shown here is derived from an EMBL/GenBank/DDBJ whole genome shotgun (WGS) entry which is preliminary data.</text>
</comment>
<dbReference type="PANTHER" id="PTHR45674:SF9">
    <property type="entry name" value="DNA LIGASE 3"/>
    <property type="match status" value="1"/>
</dbReference>
<evidence type="ECO:0000313" key="6">
    <source>
        <dbReference type="EMBL" id="GFS06599.1"/>
    </source>
</evidence>
<feature type="compositionally biased region" description="Polar residues" evidence="3">
    <location>
        <begin position="193"/>
        <end position="212"/>
    </location>
</feature>
<comment type="similarity">
    <text evidence="1">Belongs to the ATP-dependent DNA ligase family.</text>
</comment>
<evidence type="ECO:0000259" key="4">
    <source>
        <dbReference type="PROSITE" id="PS50160"/>
    </source>
</evidence>
<dbReference type="GO" id="GO:0006273">
    <property type="term" value="P:lagging strand elongation"/>
    <property type="evidence" value="ECO:0007669"/>
    <property type="project" value="TreeGrafter"/>
</dbReference>
<feature type="domain" description="BRCT" evidence="5">
    <location>
        <begin position="237"/>
        <end position="324"/>
    </location>
</feature>
<dbReference type="InterPro" id="IPR012340">
    <property type="entry name" value="NA-bd_OB-fold"/>
</dbReference>
<evidence type="ECO:0000256" key="1">
    <source>
        <dbReference type="ARBA" id="ARBA00007572"/>
    </source>
</evidence>
<sequence length="328" mass="36539">MADSADLVVLGAYYGTGSKGGMMSIFLMGVHDPATDRWVSVSKCGSGLDDKTLEALNRDLDMHKIGKDFSKVPRWLHINKPLTPDFVIADPKKAPVWEIIGAEFSKAEIHTADGISIRFPRIQKFRDDKSWRDATNLPRLKTLFKQSKEKADLDMKRALADDNNDNNDDDDDGSDENGDGSDVENDRSDNHTNRSVKSDNNGHASSSATTKSPNKRLMKRQADADEDEGESPKKKPALPHVFRSCRIVLPQSLESYRQLKRYILAFDGDVLHPFQAGEATHCVVDKQETTSSKPKSSSIPEVTPAWLWACIKQNKLLPTGPFKPYKPS</sequence>
<feature type="compositionally biased region" description="Acidic residues" evidence="3">
    <location>
        <begin position="162"/>
        <end position="183"/>
    </location>
</feature>
<reference evidence="6 7" key="1">
    <citation type="journal article" date="2021" name="Elife">
        <title>Chloroplast acquisition without the gene transfer in kleptoplastic sea slugs, Plakobranchus ocellatus.</title>
        <authorList>
            <person name="Maeda T."/>
            <person name="Takahashi S."/>
            <person name="Yoshida T."/>
            <person name="Shimamura S."/>
            <person name="Takaki Y."/>
            <person name="Nagai Y."/>
            <person name="Toyoda A."/>
            <person name="Suzuki Y."/>
            <person name="Arimoto A."/>
            <person name="Ishii H."/>
            <person name="Satoh N."/>
            <person name="Nishiyama T."/>
            <person name="Hasebe M."/>
            <person name="Maruyama T."/>
            <person name="Minagawa J."/>
            <person name="Obokata J."/>
            <person name="Shigenobu S."/>
        </authorList>
    </citation>
    <scope>NUCLEOTIDE SEQUENCE [LARGE SCALE GENOMIC DNA]</scope>
</reference>
<dbReference type="GO" id="GO:0006310">
    <property type="term" value="P:DNA recombination"/>
    <property type="evidence" value="ECO:0007669"/>
    <property type="project" value="InterPro"/>
</dbReference>
<dbReference type="CDD" id="cd07967">
    <property type="entry name" value="OBF_DNA_ligase_III"/>
    <property type="match status" value="1"/>
</dbReference>
<organism evidence="6 7">
    <name type="scientific">Elysia marginata</name>
    <dbReference type="NCBI Taxonomy" id="1093978"/>
    <lineage>
        <taxon>Eukaryota</taxon>
        <taxon>Metazoa</taxon>
        <taxon>Spiralia</taxon>
        <taxon>Lophotrochozoa</taxon>
        <taxon>Mollusca</taxon>
        <taxon>Gastropoda</taxon>
        <taxon>Heterobranchia</taxon>
        <taxon>Euthyneura</taxon>
        <taxon>Panpulmonata</taxon>
        <taxon>Sacoglossa</taxon>
        <taxon>Placobranchoidea</taxon>
        <taxon>Plakobranchidae</taxon>
        <taxon>Elysia</taxon>
    </lineage>
</organism>
<dbReference type="Proteomes" id="UP000762676">
    <property type="component" value="Unassembled WGS sequence"/>
</dbReference>
<dbReference type="Pfam" id="PF16759">
    <property type="entry name" value="LIG3_BRCT"/>
    <property type="match status" value="1"/>
</dbReference>
<evidence type="ECO:0000313" key="7">
    <source>
        <dbReference type="Proteomes" id="UP000762676"/>
    </source>
</evidence>
<dbReference type="SMART" id="SM00292">
    <property type="entry name" value="BRCT"/>
    <property type="match status" value="1"/>
</dbReference>
<dbReference type="PROSITE" id="PS50172">
    <property type="entry name" value="BRCT"/>
    <property type="match status" value="1"/>
</dbReference>
<dbReference type="SUPFAM" id="SSF50249">
    <property type="entry name" value="Nucleic acid-binding proteins"/>
    <property type="match status" value="1"/>
</dbReference>
<dbReference type="GO" id="GO:0006302">
    <property type="term" value="P:double-strand break repair"/>
    <property type="evidence" value="ECO:0007669"/>
    <property type="project" value="TreeGrafter"/>
</dbReference>
<gene>
    <name evidence="6" type="ORF">ElyMa_002968700</name>
</gene>
<dbReference type="InterPro" id="IPR031916">
    <property type="entry name" value="LIG3_BRCT"/>
</dbReference>
<protein>
    <submittedName>
        <fullName evidence="6">DNA ligase</fullName>
    </submittedName>
</protein>
<dbReference type="EMBL" id="BMAT01006117">
    <property type="protein sequence ID" value="GFS06599.1"/>
    <property type="molecule type" value="Genomic_DNA"/>
</dbReference>
<accession>A0AAV4I857</accession>
<dbReference type="Pfam" id="PF04679">
    <property type="entry name" value="DNA_ligase_A_C"/>
    <property type="match status" value="1"/>
</dbReference>
<evidence type="ECO:0000256" key="2">
    <source>
        <dbReference type="ARBA" id="ARBA00022598"/>
    </source>
</evidence>
<dbReference type="GO" id="GO:0003910">
    <property type="term" value="F:DNA ligase (ATP) activity"/>
    <property type="evidence" value="ECO:0007669"/>
    <property type="project" value="InterPro"/>
</dbReference>
<keyword evidence="2 6" id="KW-0436">Ligase</keyword>
<dbReference type="GO" id="GO:0070421">
    <property type="term" value="C:DNA ligase III-XRCC1 complex"/>
    <property type="evidence" value="ECO:0007669"/>
    <property type="project" value="TreeGrafter"/>
</dbReference>
<keyword evidence="7" id="KW-1185">Reference proteome</keyword>
<dbReference type="InterPro" id="IPR012310">
    <property type="entry name" value="DNA_ligase_ATP-dep_cent"/>
</dbReference>